<feature type="compositionally biased region" description="Basic residues" evidence="5">
    <location>
        <begin position="456"/>
        <end position="474"/>
    </location>
</feature>
<dbReference type="Pfam" id="PF03985">
    <property type="entry name" value="Paf1"/>
    <property type="match status" value="1"/>
</dbReference>
<feature type="compositionally biased region" description="Low complexity" evidence="5">
    <location>
        <begin position="441"/>
        <end position="455"/>
    </location>
</feature>
<reference evidence="6" key="1">
    <citation type="submission" date="2014-05" db="EMBL/GenBank/DDBJ databases">
        <authorList>
            <person name="Chronopoulou M."/>
        </authorList>
    </citation>
    <scope>NUCLEOTIDE SEQUENCE</scope>
    <source>
        <tissue evidence="6">Whole organism</tissue>
    </source>
</reference>
<sequence length="530" mass="60376">MTVKSPGGVVGSGASKGTGTTPSQVQAPTPGATATPRRSPMVAATAPPPTHREKRSEMVCRVKYSNTLPDIPFDPKFISYPFESSRFINYNPTSLERNYKYELLTEQDLGVRVDLILPDAFEIPCGAQNEELHPKDEKLLEDEMGHLAQGSSDLKRSARHAQVLSWMRRPDYISTEQTRYQPTTIDKVESKIGFVVRKNLGNETALYMDREAQVRAIEKTFSDTEKEITTHYSNKPDIKPVEVIPVLPDDQMWKYPCAQVIFDSDPSPPGFPTHAQVEMMSQAMIRGVMDESGEQFVAYFLPAKDTMEKRHADFEADRDYADEEEYEYKMAREYNWNVKSKANKGYEENFFFVVRNDGIYYNELETRVRLSKRRLKAGQQPSNSKLVVKHRPLNKQEHRMQRYREKNLEPPMEEDEDVSEEEEEEEETNVRETREDRSRSKSASPGSKSVSPRSKSGSRSRSPSRSRSRSKSRSRSSSPVRSRSISRSKSRSLSPRSRSVSHSRSPSRSVSRSPSRSRSVSRSNSGSNSN</sequence>
<feature type="compositionally biased region" description="Basic and acidic residues" evidence="5">
    <location>
        <begin position="428"/>
        <end position="439"/>
    </location>
</feature>
<dbReference type="OMA" id="LVCRIKY"/>
<accession>A0A0K2T7M0</accession>
<feature type="compositionally biased region" description="Basic and acidic residues" evidence="5">
    <location>
        <begin position="394"/>
        <end position="408"/>
    </location>
</feature>
<name>A0A0K2T7M0_LEPSM</name>
<evidence type="ECO:0000256" key="2">
    <source>
        <dbReference type="ARBA" id="ARBA00007560"/>
    </source>
</evidence>
<comment type="similarity">
    <text evidence="2">Belongs to the PAF1 family.</text>
</comment>
<dbReference type="GO" id="GO:0003682">
    <property type="term" value="F:chromatin binding"/>
    <property type="evidence" value="ECO:0007669"/>
    <property type="project" value="TreeGrafter"/>
</dbReference>
<dbReference type="OrthoDB" id="10260285at2759"/>
<evidence type="ECO:0000256" key="5">
    <source>
        <dbReference type="SAM" id="MobiDB-lite"/>
    </source>
</evidence>
<dbReference type="GO" id="GO:0006368">
    <property type="term" value="P:transcription elongation by RNA polymerase II"/>
    <property type="evidence" value="ECO:0007669"/>
    <property type="project" value="InterPro"/>
</dbReference>
<proteinExistence type="inferred from homology"/>
<evidence type="ECO:0000256" key="3">
    <source>
        <dbReference type="ARBA" id="ARBA00020462"/>
    </source>
</evidence>
<dbReference type="GO" id="GO:0000993">
    <property type="term" value="F:RNA polymerase II complex binding"/>
    <property type="evidence" value="ECO:0007669"/>
    <property type="project" value="TreeGrafter"/>
</dbReference>
<feature type="compositionally biased region" description="Polar residues" evidence="5">
    <location>
        <begin position="17"/>
        <end position="27"/>
    </location>
</feature>
<evidence type="ECO:0000256" key="4">
    <source>
        <dbReference type="ARBA" id="ARBA00023242"/>
    </source>
</evidence>
<protein>
    <recommendedName>
        <fullName evidence="3">RNA polymerase II-associated factor 1 homolog</fullName>
    </recommendedName>
</protein>
<dbReference type="PANTHER" id="PTHR23188:SF12">
    <property type="entry name" value="RNA POLYMERASE II-ASSOCIATED FACTOR 1 HOMOLOG"/>
    <property type="match status" value="1"/>
</dbReference>
<feature type="compositionally biased region" description="Acidic residues" evidence="5">
    <location>
        <begin position="411"/>
        <end position="427"/>
    </location>
</feature>
<evidence type="ECO:0000256" key="1">
    <source>
        <dbReference type="ARBA" id="ARBA00004123"/>
    </source>
</evidence>
<evidence type="ECO:0000313" key="6">
    <source>
        <dbReference type="EMBL" id="CDW21567.1"/>
    </source>
</evidence>
<organism evidence="6">
    <name type="scientific">Lepeophtheirus salmonis</name>
    <name type="common">Salmon louse</name>
    <name type="synonym">Caligus salmonis</name>
    <dbReference type="NCBI Taxonomy" id="72036"/>
    <lineage>
        <taxon>Eukaryota</taxon>
        <taxon>Metazoa</taxon>
        <taxon>Ecdysozoa</taxon>
        <taxon>Arthropoda</taxon>
        <taxon>Crustacea</taxon>
        <taxon>Multicrustacea</taxon>
        <taxon>Hexanauplia</taxon>
        <taxon>Copepoda</taxon>
        <taxon>Siphonostomatoida</taxon>
        <taxon>Caligidae</taxon>
        <taxon>Lepeophtheirus</taxon>
    </lineage>
</organism>
<dbReference type="InterPro" id="IPR007133">
    <property type="entry name" value="RNA_pol_II-assoc_Paf1"/>
</dbReference>
<dbReference type="AlphaFoldDB" id="A0A0K2T7M0"/>
<feature type="region of interest" description="Disordered" evidence="5">
    <location>
        <begin position="1"/>
        <end position="56"/>
    </location>
</feature>
<dbReference type="PANTHER" id="PTHR23188">
    <property type="entry name" value="RNA POLYMERASE II-ASSOCIATED FACTOR 1 HOMOLOG"/>
    <property type="match status" value="1"/>
</dbReference>
<dbReference type="GO" id="GO:0016593">
    <property type="term" value="C:Cdc73/Paf1 complex"/>
    <property type="evidence" value="ECO:0007669"/>
    <property type="project" value="InterPro"/>
</dbReference>
<feature type="compositionally biased region" description="Low complexity" evidence="5">
    <location>
        <begin position="491"/>
        <end position="530"/>
    </location>
</feature>
<keyword evidence="4" id="KW-0539">Nucleus</keyword>
<dbReference type="EMBL" id="HACA01004206">
    <property type="protein sequence ID" value="CDW21567.1"/>
    <property type="molecule type" value="Transcribed_RNA"/>
</dbReference>
<feature type="region of interest" description="Disordered" evidence="5">
    <location>
        <begin position="373"/>
        <end position="530"/>
    </location>
</feature>
<comment type="subcellular location">
    <subcellularLocation>
        <location evidence="1">Nucleus</location>
    </subcellularLocation>
</comment>